<name>A0A5B7JDZ9_PORTR</name>
<evidence type="ECO:0000313" key="1">
    <source>
        <dbReference type="EMBL" id="MPC92336.1"/>
    </source>
</evidence>
<evidence type="ECO:0000313" key="2">
    <source>
        <dbReference type="Proteomes" id="UP000324222"/>
    </source>
</evidence>
<reference evidence="1 2" key="1">
    <citation type="submission" date="2019-05" db="EMBL/GenBank/DDBJ databases">
        <title>Another draft genome of Portunus trituberculatus and its Hox gene families provides insights of decapod evolution.</title>
        <authorList>
            <person name="Jeong J.-H."/>
            <person name="Song I."/>
            <person name="Kim S."/>
            <person name="Choi T."/>
            <person name="Kim D."/>
            <person name="Ryu S."/>
            <person name="Kim W."/>
        </authorList>
    </citation>
    <scope>NUCLEOTIDE SEQUENCE [LARGE SCALE GENOMIC DNA]</scope>
    <source>
        <tissue evidence="1">Muscle</tissue>
    </source>
</reference>
<comment type="caution">
    <text evidence="1">The sequence shown here is derived from an EMBL/GenBank/DDBJ whole genome shotgun (WGS) entry which is preliminary data.</text>
</comment>
<accession>A0A5B7JDZ9</accession>
<dbReference type="EMBL" id="VSRR010090876">
    <property type="protein sequence ID" value="MPC92336.1"/>
    <property type="molecule type" value="Genomic_DNA"/>
</dbReference>
<proteinExistence type="predicted"/>
<keyword evidence="2" id="KW-1185">Reference proteome</keyword>
<protein>
    <submittedName>
        <fullName evidence="1">Uncharacterized protein</fullName>
    </submittedName>
</protein>
<organism evidence="1 2">
    <name type="scientific">Portunus trituberculatus</name>
    <name type="common">Swimming crab</name>
    <name type="synonym">Neptunus trituberculatus</name>
    <dbReference type="NCBI Taxonomy" id="210409"/>
    <lineage>
        <taxon>Eukaryota</taxon>
        <taxon>Metazoa</taxon>
        <taxon>Ecdysozoa</taxon>
        <taxon>Arthropoda</taxon>
        <taxon>Crustacea</taxon>
        <taxon>Multicrustacea</taxon>
        <taxon>Malacostraca</taxon>
        <taxon>Eumalacostraca</taxon>
        <taxon>Eucarida</taxon>
        <taxon>Decapoda</taxon>
        <taxon>Pleocyemata</taxon>
        <taxon>Brachyura</taxon>
        <taxon>Eubrachyura</taxon>
        <taxon>Portunoidea</taxon>
        <taxon>Portunidae</taxon>
        <taxon>Portuninae</taxon>
        <taxon>Portunus</taxon>
    </lineage>
</organism>
<gene>
    <name evidence="1" type="ORF">E2C01_087419</name>
</gene>
<sequence length="11" mass="1305">MAKKEQLQNKS</sequence>
<dbReference type="Proteomes" id="UP000324222">
    <property type="component" value="Unassembled WGS sequence"/>
</dbReference>